<dbReference type="EMBL" id="JAAGAX010000003">
    <property type="protein sequence ID" value="KAF2319109.1"/>
    <property type="molecule type" value="Genomic_DNA"/>
</dbReference>
<dbReference type="InterPro" id="IPR002156">
    <property type="entry name" value="RNaseH_domain"/>
</dbReference>
<dbReference type="Pfam" id="PF13456">
    <property type="entry name" value="RVT_3"/>
    <property type="match status" value="1"/>
</dbReference>
<dbReference type="InterPro" id="IPR012337">
    <property type="entry name" value="RNaseH-like_sf"/>
</dbReference>
<gene>
    <name evidence="2" type="ORF">GH714_013348</name>
</gene>
<dbReference type="AlphaFoldDB" id="A0A6A6N4L9"/>
<organism evidence="2 3">
    <name type="scientific">Hevea brasiliensis</name>
    <name type="common">Para rubber tree</name>
    <name type="synonym">Siphonia brasiliensis</name>
    <dbReference type="NCBI Taxonomy" id="3981"/>
    <lineage>
        <taxon>Eukaryota</taxon>
        <taxon>Viridiplantae</taxon>
        <taxon>Streptophyta</taxon>
        <taxon>Embryophyta</taxon>
        <taxon>Tracheophyta</taxon>
        <taxon>Spermatophyta</taxon>
        <taxon>Magnoliopsida</taxon>
        <taxon>eudicotyledons</taxon>
        <taxon>Gunneridae</taxon>
        <taxon>Pentapetalae</taxon>
        <taxon>rosids</taxon>
        <taxon>fabids</taxon>
        <taxon>Malpighiales</taxon>
        <taxon>Euphorbiaceae</taxon>
        <taxon>Crotonoideae</taxon>
        <taxon>Micrandreae</taxon>
        <taxon>Hevea</taxon>
    </lineage>
</organism>
<sequence length="299" mass="33127">MFRGRVVKASFDVLLSHLEEHLAGWKIIYLSLAGHLTLVKSVLTTLPYHGNVGDHHHVPIVKWETVTPMDQGGLGVRTYRIMNDAFLMKLGWKLLSDDGALWCSVLRNKDIAGLRGLNHMELVRPYLGDQICLMIEAMHLQSNVQSMDVYAWKATPNGCFSVKLVHRSIGGFGSAAANSKWVLLWKLLQVKFYLSRVGGFGDRGMKKFLEINSSYSGVSKSIINVAWKFPASGWVKLNVDGAYKGNPGRGGGGGFLRDDGGRWLKDFVLHSGTCNSMLAEISALLFGLQLAWDSGYRKV</sequence>
<proteinExistence type="predicted"/>
<protein>
    <recommendedName>
        <fullName evidence="1">RNase H type-1 domain-containing protein</fullName>
    </recommendedName>
</protein>
<comment type="caution">
    <text evidence="2">The sequence shown here is derived from an EMBL/GenBank/DDBJ whole genome shotgun (WGS) entry which is preliminary data.</text>
</comment>
<dbReference type="PANTHER" id="PTHR47723">
    <property type="entry name" value="OS05G0353850 PROTEIN"/>
    <property type="match status" value="1"/>
</dbReference>
<evidence type="ECO:0000313" key="3">
    <source>
        <dbReference type="Proteomes" id="UP000467840"/>
    </source>
</evidence>
<dbReference type="Gene3D" id="3.30.420.10">
    <property type="entry name" value="Ribonuclease H-like superfamily/Ribonuclease H"/>
    <property type="match status" value="1"/>
</dbReference>
<dbReference type="Proteomes" id="UP000467840">
    <property type="component" value="Chromosome 10"/>
</dbReference>
<reference evidence="2 3" key="1">
    <citation type="journal article" date="2020" name="Mol. Plant">
        <title>The Chromosome-Based Rubber Tree Genome Provides New Insights into Spurge Genome Evolution and Rubber Biosynthesis.</title>
        <authorList>
            <person name="Liu J."/>
            <person name="Shi C."/>
            <person name="Shi C.C."/>
            <person name="Li W."/>
            <person name="Zhang Q.J."/>
            <person name="Zhang Y."/>
            <person name="Li K."/>
            <person name="Lu H.F."/>
            <person name="Shi C."/>
            <person name="Zhu S.T."/>
            <person name="Xiao Z.Y."/>
            <person name="Nan H."/>
            <person name="Yue Y."/>
            <person name="Zhu X.G."/>
            <person name="Wu Y."/>
            <person name="Hong X.N."/>
            <person name="Fan G.Y."/>
            <person name="Tong Y."/>
            <person name="Zhang D."/>
            <person name="Mao C.L."/>
            <person name="Liu Y.L."/>
            <person name="Hao S.J."/>
            <person name="Liu W.Q."/>
            <person name="Lv M.Q."/>
            <person name="Zhang H.B."/>
            <person name="Liu Y."/>
            <person name="Hu-Tang G.R."/>
            <person name="Wang J.P."/>
            <person name="Wang J.H."/>
            <person name="Sun Y.H."/>
            <person name="Ni S.B."/>
            <person name="Chen W.B."/>
            <person name="Zhang X.C."/>
            <person name="Jiao Y.N."/>
            <person name="Eichler E.E."/>
            <person name="Li G.H."/>
            <person name="Liu X."/>
            <person name="Gao L.Z."/>
        </authorList>
    </citation>
    <scope>NUCLEOTIDE SEQUENCE [LARGE SCALE GENOMIC DNA]</scope>
    <source>
        <strain evidence="3">cv. GT1</strain>
        <tissue evidence="2">Leaf</tissue>
    </source>
</reference>
<dbReference type="InterPro" id="IPR053151">
    <property type="entry name" value="RNase_H-like"/>
</dbReference>
<evidence type="ECO:0000313" key="2">
    <source>
        <dbReference type="EMBL" id="KAF2319109.1"/>
    </source>
</evidence>
<evidence type="ECO:0000259" key="1">
    <source>
        <dbReference type="PROSITE" id="PS50879"/>
    </source>
</evidence>
<feature type="domain" description="RNase H type-1" evidence="1">
    <location>
        <begin position="231"/>
        <end position="299"/>
    </location>
</feature>
<dbReference type="GO" id="GO:0003676">
    <property type="term" value="F:nucleic acid binding"/>
    <property type="evidence" value="ECO:0007669"/>
    <property type="project" value="InterPro"/>
</dbReference>
<name>A0A6A6N4L9_HEVBR</name>
<dbReference type="PANTHER" id="PTHR47723:SF19">
    <property type="entry name" value="POLYNUCLEOTIDYL TRANSFERASE, RIBONUCLEASE H-LIKE SUPERFAMILY PROTEIN"/>
    <property type="match status" value="1"/>
</dbReference>
<dbReference type="SUPFAM" id="SSF53098">
    <property type="entry name" value="Ribonuclease H-like"/>
    <property type="match status" value="1"/>
</dbReference>
<keyword evidence="3" id="KW-1185">Reference proteome</keyword>
<accession>A0A6A6N4L9</accession>
<dbReference type="GO" id="GO:0004523">
    <property type="term" value="F:RNA-DNA hybrid ribonuclease activity"/>
    <property type="evidence" value="ECO:0007669"/>
    <property type="project" value="InterPro"/>
</dbReference>
<dbReference type="PROSITE" id="PS50879">
    <property type="entry name" value="RNASE_H_1"/>
    <property type="match status" value="1"/>
</dbReference>
<dbReference type="InterPro" id="IPR036397">
    <property type="entry name" value="RNaseH_sf"/>
</dbReference>